<evidence type="ECO:0000256" key="1">
    <source>
        <dbReference type="SAM" id="MobiDB-lite"/>
    </source>
</evidence>
<dbReference type="PANTHER" id="PTHR48449:SF1">
    <property type="entry name" value="DUF1985 DOMAIN-CONTAINING PROTEIN"/>
    <property type="match status" value="1"/>
</dbReference>
<evidence type="ECO:0000313" key="4">
    <source>
        <dbReference type="Proteomes" id="UP000594638"/>
    </source>
</evidence>
<evidence type="ECO:0000259" key="2">
    <source>
        <dbReference type="Pfam" id="PF09331"/>
    </source>
</evidence>
<sequence length="380" mass="42232">MHLAGQMKFKFLNPKDARLQIHISQRSNQKYVKTMMDHFDERQREHFRSSPLGYLAEVPDIQFSIQLILQLVFRSVYTEKVNELWFNVQGHLMRFGLHEYTLVTGLRCCLFSEDDDFDRLIERKRLKERFGCTRQFQRLGNASLHMYATLRPTNAEAKQPYFSTFMPYNNPPVPMLDDIARTILALQFCPSHGGSRVGGQSGRQDSDDGVCSEGSGDDETSGDDGRDGQSGSDRDGDDSENHDGDDSEILHVTFECTRLREFITVLVAPLVLTTAPSSTGANVEAGVLGSSPQDIYGQATEPLRTPIDMGVDTGRSQPLDRAYSALCTDDEDLLVGTEHLPYGATTELSHAATVSNVELDGCNVMDGEGKFITCVTSALP</sequence>
<evidence type="ECO:0000313" key="3">
    <source>
        <dbReference type="EMBL" id="CAA2957079.1"/>
    </source>
</evidence>
<reference evidence="3 4" key="1">
    <citation type="submission" date="2019-12" db="EMBL/GenBank/DDBJ databases">
        <authorList>
            <person name="Alioto T."/>
            <person name="Alioto T."/>
            <person name="Gomez Garrido J."/>
        </authorList>
    </citation>
    <scope>NUCLEOTIDE SEQUENCE [LARGE SCALE GENOMIC DNA]</scope>
</reference>
<proteinExistence type="predicted"/>
<dbReference type="Pfam" id="PF09331">
    <property type="entry name" value="DUF1985"/>
    <property type="match status" value="1"/>
</dbReference>
<dbReference type="AlphaFoldDB" id="A0A8S0PZE6"/>
<gene>
    <name evidence="3" type="ORF">OLEA9_A039780</name>
</gene>
<comment type="caution">
    <text evidence="3">The sequence shown here is derived from an EMBL/GenBank/DDBJ whole genome shotgun (WGS) entry which is preliminary data.</text>
</comment>
<dbReference type="Gramene" id="OE9A039780T1">
    <property type="protein sequence ID" value="OE9A039780C1"/>
    <property type="gene ID" value="OE9A039780"/>
</dbReference>
<feature type="domain" description="DUF1985" evidence="2">
    <location>
        <begin position="74"/>
        <end position="130"/>
    </location>
</feature>
<keyword evidence="4" id="KW-1185">Reference proteome</keyword>
<feature type="compositionally biased region" description="Acidic residues" evidence="1">
    <location>
        <begin position="207"/>
        <end position="222"/>
    </location>
</feature>
<dbReference type="Proteomes" id="UP000594638">
    <property type="component" value="Unassembled WGS sequence"/>
</dbReference>
<dbReference type="InterPro" id="IPR015410">
    <property type="entry name" value="DUF1985"/>
</dbReference>
<organism evidence="3 4">
    <name type="scientific">Olea europaea subsp. europaea</name>
    <dbReference type="NCBI Taxonomy" id="158383"/>
    <lineage>
        <taxon>Eukaryota</taxon>
        <taxon>Viridiplantae</taxon>
        <taxon>Streptophyta</taxon>
        <taxon>Embryophyta</taxon>
        <taxon>Tracheophyta</taxon>
        <taxon>Spermatophyta</taxon>
        <taxon>Magnoliopsida</taxon>
        <taxon>eudicotyledons</taxon>
        <taxon>Gunneridae</taxon>
        <taxon>Pentapetalae</taxon>
        <taxon>asterids</taxon>
        <taxon>lamiids</taxon>
        <taxon>Lamiales</taxon>
        <taxon>Oleaceae</taxon>
        <taxon>Oleeae</taxon>
        <taxon>Olea</taxon>
    </lineage>
</organism>
<accession>A0A8S0PZE6</accession>
<name>A0A8S0PZE6_OLEEU</name>
<dbReference type="PANTHER" id="PTHR48449">
    <property type="entry name" value="DUF1985 DOMAIN-CONTAINING PROTEIN"/>
    <property type="match status" value="1"/>
</dbReference>
<dbReference type="EMBL" id="CACTIH010000208">
    <property type="protein sequence ID" value="CAA2957079.1"/>
    <property type="molecule type" value="Genomic_DNA"/>
</dbReference>
<feature type="region of interest" description="Disordered" evidence="1">
    <location>
        <begin position="194"/>
        <end position="246"/>
    </location>
</feature>
<protein>
    <recommendedName>
        <fullName evidence="2">DUF1985 domain-containing protein</fullName>
    </recommendedName>
</protein>